<evidence type="ECO:0000256" key="8">
    <source>
        <dbReference type="ARBA" id="ARBA00022692"/>
    </source>
</evidence>
<dbReference type="GO" id="GO:0008658">
    <property type="term" value="F:penicillin binding"/>
    <property type="evidence" value="ECO:0007669"/>
    <property type="project" value="InterPro"/>
</dbReference>
<dbReference type="RefSeq" id="WP_091460010.1">
    <property type="nucleotide sequence ID" value="NZ_FNPD01000001.1"/>
</dbReference>
<dbReference type="GO" id="GO:0008955">
    <property type="term" value="F:peptidoglycan glycosyltransferase activity"/>
    <property type="evidence" value="ECO:0007669"/>
    <property type="project" value="UniProtKB-EC"/>
</dbReference>
<evidence type="ECO:0000256" key="15">
    <source>
        <dbReference type="ARBA" id="ARBA00023316"/>
    </source>
</evidence>
<evidence type="ECO:0000313" key="22">
    <source>
        <dbReference type="EMBL" id="SDX68874.1"/>
    </source>
</evidence>
<evidence type="ECO:0000256" key="14">
    <source>
        <dbReference type="ARBA" id="ARBA00023268"/>
    </source>
</evidence>
<dbReference type="InterPro" id="IPR001264">
    <property type="entry name" value="Glyco_trans_51"/>
</dbReference>
<evidence type="ECO:0000256" key="5">
    <source>
        <dbReference type="ARBA" id="ARBA00022670"/>
    </source>
</evidence>
<comment type="catalytic activity">
    <reaction evidence="16">
        <text>Preferential cleavage: (Ac)2-L-Lys-D-Ala-|-D-Ala. Also transpeptidation of peptidyl-alanyl moieties that are N-acyl substituents of D-alanine.</text>
        <dbReference type="EC" id="3.4.16.4"/>
    </reaction>
</comment>
<feature type="compositionally biased region" description="Basic and acidic residues" evidence="18">
    <location>
        <begin position="720"/>
        <end position="740"/>
    </location>
</feature>
<keyword evidence="23" id="KW-1185">Reference proteome</keyword>
<organism evidence="22 23">
    <name type="scientific">Acetomicrobium thermoterrenum DSM 13490</name>
    <dbReference type="NCBI Taxonomy" id="1120987"/>
    <lineage>
        <taxon>Bacteria</taxon>
        <taxon>Thermotogati</taxon>
        <taxon>Synergistota</taxon>
        <taxon>Synergistia</taxon>
        <taxon>Synergistales</taxon>
        <taxon>Acetomicrobiaceae</taxon>
        <taxon>Acetomicrobium</taxon>
    </lineage>
</organism>
<dbReference type="GO" id="GO:0009002">
    <property type="term" value="F:serine-type D-Ala-D-Ala carboxypeptidase activity"/>
    <property type="evidence" value="ECO:0007669"/>
    <property type="project" value="UniProtKB-EC"/>
</dbReference>
<keyword evidence="4" id="KW-0121">Carboxypeptidase</keyword>
<evidence type="ECO:0000256" key="1">
    <source>
        <dbReference type="ARBA" id="ARBA00004370"/>
    </source>
</evidence>
<comment type="similarity">
    <text evidence="3">In the N-terminal section; belongs to the glycosyltransferase 51 family.</text>
</comment>
<keyword evidence="10" id="KW-0133">Cell shape</keyword>
<evidence type="ECO:0000256" key="2">
    <source>
        <dbReference type="ARBA" id="ARBA00007090"/>
    </source>
</evidence>
<dbReference type="EMBL" id="FNPD01000001">
    <property type="protein sequence ID" value="SDX68874.1"/>
    <property type="molecule type" value="Genomic_DNA"/>
</dbReference>
<dbReference type="InterPro" id="IPR023346">
    <property type="entry name" value="Lysozyme-like_dom_sf"/>
</dbReference>
<proteinExistence type="inferred from homology"/>
<dbReference type="InterPro" id="IPR001460">
    <property type="entry name" value="PCN-bd_Tpept"/>
</dbReference>
<keyword evidence="8 19" id="KW-0812">Transmembrane</keyword>
<dbReference type="Pfam" id="PF00912">
    <property type="entry name" value="Transgly"/>
    <property type="match status" value="1"/>
</dbReference>
<keyword evidence="15" id="KW-0961">Cell wall biogenesis/degradation</keyword>
<keyword evidence="12 19" id="KW-1133">Transmembrane helix</keyword>
<evidence type="ECO:0000256" key="12">
    <source>
        <dbReference type="ARBA" id="ARBA00022989"/>
    </source>
</evidence>
<dbReference type="SUPFAM" id="SSF56601">
    <property type="entry name" value="beta-lactamase/transpeptidase-like"/>
    <property type="match status" value="1"/>
</dbReference>
<keyword evidence="6" id="KW-0328">Glycosyltransferase</keyword>
<dbReference type="PANTHER" id="PTHR32282:SF27">
    <property type="entry name" value="PENICILLIN-BINDING PROTEIN 1A"/>
    <property type="match status" value="1"/>
</dbReference>
<keyword evidence="5" id="KW-0645">Protease</keyword>
<evidence type="ECO:0000256" key="13">
    <source>
        <dbReference type="ARBA" id="ARBA00023136"/>
    </source>
</evidence>
<dbReference type="FunFam" id="1.10.3810.10:FF:000001">
    <property type="entry name" value="Penicillin-binding protein 1A"/>
    <property type="match status" value="1"/>
</dbReference>
<keyword evidence="9" id="KW-0378">Hydrolase</keyword>
<evidence type="ECO:0000256" key="7">
    <source>
        <dbReference type="ARBA" id="ARBA00022679"/>
    </source>
</evidence>
<evidence type="ECO:0000256" key="19">
    <source>
        <dbReference type="SAM" id="Phobius"/>
    </source>
</evidence>
<comment type="subcellular location">
    <subcellularLocation>
        <location evidence="1">Membrane</location>
    </subcellularLocation>
</comment>
<evidence type="ECO:0000259" key="21">
    <source>
        <dbReference type="Pfam" id="PF00912"/>
    </source>
</evidence>
<evidence type="ECO:0000256" key="9">
    <source>
        <dbReference type="ARBA" id="ARBA00022801"/>
    </source>
</evidence>
<dbReference type="GO" id="GO:0016020">
    <property type="term" value="C:membrane"/>
    <property type="evidence" value="ECO:0007669"/>
    <property type="project" value="UniProtKB-SubCell"/>
</dbReference>
<comment type="catalytic activity">
    <reaction evidence="17">
        <text>[GlcNAc-(1-&gt;4)-Mur2Ac(oyl-L-Ala-gamma-D-Glu-L-Lys-D-Ala-D-Ala)](n)-di-trans,octa-cis-undecaprenyl diphosphate + beta-D-GlcNAc-(1-&gt;4)-Mur2Ac(oyl-L-Ala-gamma-D-Glu-L-Lys-D-Ala-D-Ala)-di-trans,octa-cis-undecaprenyl diphosphate = [GlcNAc-(1-&gt;4)-Mur2Ac(oyl-L-Ala-gamma-D-Glu-L-Lys-D-Ala-D-Ala)](n+1)-di-trans,octa-cis-undecaprenyl diphosphate + di-trans,octa-cis-undecaprenyl diphosphate + H(+)</text>
        <dbReference type="Rhea" id="RHEA:23708"/>
        <dbReference type="Rhea" id="RHEA-COMP:9602"/>
        <dbReference type="Rhea" id="RHEA-COMP:9603"/>
        <dbReference type="ChEBI" id="CHEBI:15378"/>
        <dbReference type="ChEBI" id="CHEBI:58405"/>
        <dbReference type="ChEBI" id="CHEBI:60033"/>
        <dbReference type="ChEBI" id="CHEBI:78435"/>
        <dbReference type="EC" id="2.4.99.28"/>
    </reaction>
</comment>
<gene>
    <name evidence="22" type="ORF">SAMN03080603_00281</name>
</gene>
<keyword evidence="14" id="KW-0511">Multifunctional enzyme</keyword>
<sequence>MKKTGKDARKGRFALIVIYGLLFLFSILFIVGAGWALKLSFDLPSSEELIAFDPSLSTVIYDRNGKEIARLFKENRTWVSLEKISPWLIKAVLAAEDDNFYDHRGIDIKGIIRAAWVNLTKRGTFQGGSTITQQLARNLFLSREKTLERKMKEVILAYRMERLYSKDQILEMYLNTVYWGHGTYGIYAASYNYFGKDPLTLTLPEAAMLAGLLPGPEYYTPLRHPDRAKVRQSYVLRRMEELGLIASEDVERALETELSFTKKRQPTLNENPAPYFVSYVLFNHLLPKYGPEIVYQGGLKIYTTLDLELQKAAQSAVSKLKSEGALVAIDPNTGEILAMVGGKDFDKSKFNRAVQAYREPGSAFKPIVYTAALSKGIRPVDRALDAPLSFPNGWQPTNYGDKYSGECTLLDALTYSYNTVAVRVAQLIGINEIIETARKMGIGSPYLPYDLSIALGSASVTPMELATAYSVFANGGYRIEPFSIKRVVDFRGKTLESNGPNLVSAIDPSIAVSLRSLLIDVVNNGTGRSAKIPDYEVFGKTGTTNEWHDAWFAGGVPGLVCVVYAGHDDHKTLGYGNTGGRVAAPVWKDFMSQAVKIADLQRHFSLAGIIGEKVLQVEICRDTGYPVSPGCPKGATILLPVDQIPTRNCPYHGDYSSMFLEAYDPNEPKLYLISGDDLLLAEYGMKSPVYASFPRTDEPASKRESFPFPSEIPKPQIVEPKGEPPSEVTKKVPHEPTPEDIEKRYQELLKEYGLVD</sequence>
<feature type="compositionally biased region" description="Basic and acidic residues" evidence="18">
    <location>
        <begin position="695"/>
        <end position="705"/>
    </location>
</feature>
<evidence type="ECO:0000256" key="6">
    <source>
        <dbReference type="ARBA" id="ARBA00022676"/>
    </source>
</evidence>
<dbReference type="SUPFAM" id="SSF53955">
    <property type="entry name" value="Lysozyme-like"/>
    <property type="match status" value="1"/>
</dbReference>
<dbReference type="PANTHER" id="PTHR32282">
    <property type="entry name" value="BINDING PROTEIN TRANSPEPTIDASE, PUTATIVE-RELATED"/>
    <property type="match status" value="1"/>
</dbReference>
<protein>
    <submittedName>
        <fullName evidence="22">Penicillin-binding protein 1A</fullName>
    </submittedName>
</protein>
<feature type="domain" description="Penicillin-binding protein transpeptidase" evidence="20">
    <location>
        <begin position="324"/>
        <end position="591"/>
    </location>
</feature>
<evidence type="ECO:0000256" key="11">
    <source>
        <dbReference type="ARBA" id="ARBA00022984"/>
    </source>
</evidence>
<keyword evidence="13 19" id="KW-0472">Membrane</keyword>
<comment type="similarity">
    <text evidence="2">In the C-terminal section; belongs to the transpeptidase family.</text>
</comment>
<dbReference type="GO" id="GO:0006508">
    <property type="term" value="P:proteolysis"/>
    <property type="evidence" value="ECO:0007669"/>
    <property type="project" value="UniProtKB-KW"/>
</dbReference>
<accession>A0A1H3DT73</accession>
<feature type="domain" description="Glycosyl transferase family 51" evidence="21">
    <location>
        <begin position="65"/>
        <end position="240"/>
    </location>
</feature>
<dbReference type="AlphaFoldDB" id="A0A1H3DT73"/>
<evidence type="ECO:0000256" key="3">
    <source>
        <dbReference type="ARBA" id="ARBA00007739"/>
    </source>
</evidence>
<dbReference type="Pfam" id="PF00905">
    <property type="entry name" value="Transpeptidase"/>
    <property type="match status" value="1"/>
</dbReference>
<feature type="region of interest" description="Disordered" evidence="18">
    <location>
        <begin position="694"/>
        <end position="740"/>
    </location>
</feature>
<evidence type="ECO:0000256" key="16">
    <source>
        <dbReference type="ARBA" id="ARBA00034000"/>
    </source>
</evidence>
<dbReference type="Proteomes" id="UP000199266">
    <property type="component" value="Unassembled WGS sequence"/>
</dbReference>
<feature type="transmembrane region" description="Helical" evidence="19">
    <location>
        <begin position="12"/>
        <end position="37"/>
    </location>
</feature>
<name>A0A1H3DT73_9BACT</name>
<dbReference type="Gene3D" id="1.10.3810.10">
    <property type="entry name" value="Biosynthetic peptidoglycan transglycosylase-like"/>
    <property type="match status" value="1"/>
</dbReference>
<dbReference type="GO" id="GO:0030288">
    <property type="term" value="C:outer membrane-bounded periplasmic space"/>
    <property type="evidence" value="ECO:0007669"/>
    <property type="project" value="TreeGrafter"/>
</dbReference>
<evidence type="ECO:0000256" key="4">
    <source>
        <dbReference type="ARBA" id="ARBA00022645"/>
    </source>
</evidence>
<dbReference type="InterPro" id="IPR012338">
    <property type="entry name" value="Beta-lactam/transpept-like"/>
</dbReference>
<evidence type="ECO:0000313" key="23">
    <source>
        <dbReference type="Proteomes" id="UP000199266"/>
    </source>
</evidence>
<evidence type="ECO:0000259" key="20">
    <source>
        <dbReference type="Pfam" id="PF00905"/>
    </source>
</evidence>
<keyword evidence="11" id="KW-0573">Peptidoglycan synthesis</keyword>
<evidence type="ECO:0000256" key="10">
    <source>
        <dbReference type="ARBA" id="ARBA00022960"/>
    </source>
</evidence>
<evidence type="ECO:0000256" key="17">
    <source>
        <dbReference type="ARBA" id="ARBA00049902"/>
    </source>
</evidence>
<dbReference type="NCBIfam" id="TIGR02074">
    <property type="entry name" value="PBP_1a_fam"/>
    <property type="match status" value="1"/>
</dbReference>
<dbReference type="GO" id="GO:0009252">
    <property type="term" value="P:peptidoglycan biosynthetic process"/>
    <property type="evidence" value="ECO:0007669"/>
    <property type="project" value="UniProtKB-KW"/>
</dbReference>
<dbReference type="GO" id="GO:0008360">
    <property type="term" value="P:regulation of cell shape"/>
    <property type="evidence" value="ECO:0007669"/>
    <property type="project" value="UniProtKB-KW"/>
</dbReference>
<dbReference type="Gene3D" id="3.40.710.10">
    <property type="entry name" value="DD-peptidase/beta-lactamase superfamily"/>
    <property type="match status" value="1"/>
</dbReference>
<keyword evidence="7" id="KW-0808">Transferase</keyword>
<reference evidence="23" key="1">
    <citation type="submission" date="2016-10" db="EMBL/GenBank/DDBJ databases">
        <authorList>
            <person name="Varghese N."/>
            <person name="Submissions S."/>
        </authorList>
    </citation>
    <scope>NUCLEOTIDE SEQUENCE [LARGE SCALE GENOMIC DNA]</scope>
    <source>
        <strain evidence="23">DSM 13490</strain>
    </source>
</reference>
<dbReference type="GO" id="GO:0071555">
    <property type="term" value="P:cell wall organization"/>
    <property type="evidence" value="ECO:0007669"/>
    <property type="project" value="UniProtKB-KW"/>
</dbReference>
<dbReference type="InterPro" id="IPR036950">
    <property type="entry name" value="PBP_transglycosylase"/>
</dbReference>
<dbReference type="InterPro" id="IPR050396">
    <property type="entry name" value="Glycosyltr_51/Transpeptidase"/>
</dbReference>
<evidence type="ECO:0000256" key="18">
    <source>
        <dbReference type="SAM" id="MobiDB-lite"/>
    </source>
</evidence>